<name>A0ABU1IER5_9BURK</name>
<evidence type="ECO:0000256" key="1">
    <source>
        <dbReference type="ARBA" id="ARBA00010552"/>
    </source>
</evidence>
<dbReference type="EMBL" id="JAVIZX010000001">
    <property type="protein sequence ID" value="MDR6214933.1"/>
    <property type="molecule type" value="Genomic_DNA"/>
</dbReference>
<dbReference type="Gene3D" id="3.30.1330.40">
    <property type="entry name" value="RutC-like"/>
    <property type="match status" value="1"/>
</dbReference>
<proteinExistence type="inferred from homology"/>
<dbReference type="SUPFAM" id="SSF55298">
    <property type="entry name" value="YjgF-like"/>
    <property type="match status" value="1"/>
</dbReference>
<dbReference type="PANTHER" id="PTHR11803:SF58">
    <property type="entry name" value="PROTEIN HMF1-RELATED"/>
    <property type="match status" value="1"/>
</dbReference>
<accession>A0ABU1IER5</accession>
<organism evidence="2 3">
    <name type="scientific">Paracidovorax wautersii</name>
    <dbReference type="NCBI Taxonomy" id="1177982"/>
    <lineage>
        <taxon>Bacteria</taxon>
        <taxon>Pseudomonadati</taxon>
        <taxon>Pseudomonadota</taxon>
        <taxon>Betaproteobacteria</taxon>
        <taxon>Burkholderiales</taxon>
        <taxon>Comamonadaceae</taxon>
        <taxon>Paracidovorax</taxon>
    </lineage>
</organism>
<reference evidence="2 3" key="1">
    <citation type="submission" date="2023-08" db="EMBL/GenBank/DDBJ databases">
        <title>Functional and genomic diversity of the sorghum phyllosphere microbiome.</title>
        <authorList>
            <person name="Shade A."/>
        </authorList>
    </citation>
    <scope>NUCLEOTIDE SEQUENCE [LARGE SCALE GENOMIC DNA]</scope>
    <source>
        <strain evidence="2 3">SORGH_AS_0335</strain>
    </source>
</reference>
<keyword evidence="3" id="KW-1185">Reference proteome</keyword>
<gene>
    <name evidence="2" type="ORF">QE399_002622</name>
</gene>
<dbReference type="Pfam" id="PF01042">
    <property type="entry name" value="Ribonuc_L-PSP"/>
    <property type="match status" value="1"/>
</dbReference>
<dbReference type="CDD" id="cd00448">
    <property type="entry name" value="YjgF_YER057c_UK114_family"/>
    <property type="match status" value="1"/>
</dbReference>
<dbReference type="InterPro" id="IPR035959">
    <property type="entry name" value="RutC-like_sf"/>
</dbReference>
<sequence length="143" mass="14699">MPQSSSTQSALSFNNPAGLYDPQPNGYSHVAIAQGPVRTVYIAGQGGEDAHGVLATGFAAQVRQALTNLQTALAAAGARPGDVAKLTVLIVDHTEERLGVFGQALKALWADAPLPACTLIPVPRLALDGMLFEIDATAVLAAP</sequence>
<dbReference type="Proteomes" id="UP001267710">
    <property type="component" value="Unassembled WGS sequence"/>
</dbReference>
<protein>
    <submittedName>
        <fullName evidence="2">Enamine deaminase RidA (YjgF/YER057c/UK114 family)</fullName>
    </submittedName>
</protein>
<evidence type="ECO:0000313" key="3">
    <source>
        <dbReference type="Proteomes" id="UP001267710"/>
    </source>
</evidence>
<dbReference type="InterPro" id="IPR006175">
    <property type="entry name" value="YjgF/YER057c/UK114"/>
</dbReference>
<comment type="similarity">
    <text evidence="1">Belongs to the RutC family.</text>
</comment>
<dbReference type="RefSeq" id="WP_309829234.1">
    <property type="nucleotide sequence ID" value="NZ_JAVIZX010000001.1"/>
</dbReference>
<dbReference type="PANTHER" id="PTHR11803">
    <property type="entry name" value="2-IMINOBUTANOATE/2-IMINOPROPANOATE DEAMINASE RIDA"/>
    <property type="match status" value="1"/>
</dbReference>
<evidence type="ECO:0000313" key="2">
    <source>
        <dbReference type="EMBL" id="MDR6214933.1"/>
    </source>
</evidence>
<comment type="caution">
    <text evidence="2">The sequence shown here is derived from an EMBL/GenBank/DDBJ whole genome shotgun (WGS) entry which is preliminary data.</text>
</comment>